<gene>
    <name evidence="3" type="ORF">JM946_18235</name>
</gene>
<keyword evidence="1" id="KW-1133">Transmembrane helix</keyword>
<dbReference type="Gene3D" id="3.10.620.30">
    <property type="match status" value="1"/>
</dbReference>
<sequence>MSLEALNGARTFMRTVAWIVLLTFSTVTISPGAQALAQATQAAPAPAVALSALKEQAPPAIERMQRTLAAFHRSGIRKADHDTTRAALAQLRSELEIEDERARSELAEDAQRLGKLRLSETMQQRHADAVARISAGSTQLHQDLTRFSGLDKTQDAHQAAAALTEQLQQASPGRPEQTFDPKSLPFGGATYKAPAPRTRAEQFAGTNLRSQAVTLAATDPSFLSETEDAQLTDTVRTLAAELRNDPVAIYNWVRNNIEYLPTHGSIQGSEITLQTRRGNAFDISSLLVALLRAAQVPARYVYGTVELPIDQVMNWVGGATSANAALDLLAQGGVPVTGLSQGGVIKTARMEHVWVEAYVDFIPSRGARNVVPDTWAPLDASFKQYDYTAGIDLKQAVPLPFDALTLLKEGANIDLAAGIADNLNQNAVVAASEDYIAAVEQYWANQTPPGTIEQLLGTKTIRARSQPVLAASLPYRVTARASSFAVIPSSLRHYIRLLLFNSAIDQTLDSPAMSQSISLPALSTRRLGVTYRPATAEDEALIRSYDGTSITRLPAYLIRLVPAIQTDGVDVSVGPAVTMGADQRWQVTLVQPGAGAVHVHTYAQLAGDEIVFGLNRNGVAPTLVSHRFATSTDTSAAESLHRIALYYWAEADLSNRVLGETNGVLYQRLPSVGVFTSPLSVIYSYGVPRQAFYKSRQVDISRSFVSAIGKNGASAKDFVITSGVQTSLLEGRVLEQASSAPQGSGISAVQLLIDAGNQGIPLYSLTAANASALLPQLSISSSVKSQISAAVAAGQTVVVSQRAPERLDWSGVGYIMLDPETGSGAYLIEGGLNGGELGDCQEQRSPLAMSLRDIVLSLMVLGLIAVIIAGSGGAGTAAAPAMLAIMAAGLGLTALTFPQTASAGTCGSGCHRGRIQAQGGGLQASVAWNQATPLTLAQGQALLAALSAQLTDRQRAERAAGFAGAARFMENAAASGGVCARDIKSSLSFPRGAQIRIDIEVREGQAFTP</sequence>
<comment type="caution">
    <text evidence="3">The sequence shown here is derived from an EMBL/GenBank/DDBJ whole genome shotgun (WGS) entry which is preliminary data.</text>
</comment>
<dbReference type="PANTHER" id="PTHR33490:SF3">
    <property type="entry name" value="CONSERVED INTEGRAL MEMBRANE PROTEIN"/>
    <property type="match status" value="1"/>
</dbReference>
<accession>A0ABS1X0A5</accession>
<proteinExistence type="predicted"/>
<feature type="transmembrane region" description="Helical" evidence="1">
    <location>
        <begin position="854"/>
        <end position="871"/>
    </location>
</feature>
<name>A0ABS1X0A5_9GAMM</name>
<evidence type="ECO:0000313" key="4">
    <source>
        <dbReference type="Proteomes" id="UP000661077"/>
    </source>
</evidence>
<feature type="domain" description="Transglutaminase-like" evidence="2">
    <location>
        <begin position="242"/>
        <end position="379"/>
    </location>
</feature>
<dbReference type="RefSeq" id="WP_203168790.1">
    <property type="nucleotide sequence ID" value="NZ_JAEVLS010000004.1"/>
</dbReference>
<dbReference type="SUPFAM" id="SSF54001">
    <property type="entry name" value="Cysteine proteinases"/>
    <property type="match status" value="1"/>
</dbReference>
<keyword evidence="4" id="KW-1185">Reference proteome</keyword>
<dbReference type="InterPro" id="IPR002931">
    <property type="entry name" value="Transglutaminase-like"/>
</dbReference>
<dbReference type="Pfam" id="PF01841">
    <property type="entry name" value="Transglut_core"/>
    <property type="match status" value="1"/>
</dbReference>
<keyword evidence="1" id="KW-0812">Transmembrane</keyword>
<evidence type="ECO:0000259" key="2">
    <source>
        <dbReference type="Pfam" id="PF01841"/>
    </source>
</evidence>
<protein>
    <submittedName>
        <fullName evidence="3">Transglutaminase domain-containing protein</fullName>
    </submittedName>
</protein>
<dbReference type="EMBL" id="JAEVLS010000004">
    <property type="protein sequence ID" value="MBM0106674.1"/>
    <property type="molecule type" value="Genomic_DNA"/>
</dbReference>
<dbReference type="InterPro" id="IPR038765">
    <property type="entry name" value="Papain-like_cys_pep_sf"/>
</dbReference>
<reference evidence="3 4" key="1">
    <citation type="journal article" date="2021" name="Int. J. Syst. Evol. Microbiol.">
        <title>Steroidobacter gossypii sp. nov., isolated from soil of cotton cropping field.</title>
        <authorList>
            <person name="Huang R."/>
            <person name="Yang S."/>
            <person name="Zhen C."/>
            <person name="Liu W."/>
        </authorList>
    </citation>
    <scope>NUCLEOTIDE SEQUENCE [LARGE SCALE GENOMIC DNA]</scope>
    <source>
        <strain evidence="3 4">S1-65</strain>
    </source>
</reference>
<evidence type="ECO:0000313" key="3">
    <source>
        <dbReference type="EMBL" id="MBM0106674.1"/>
    </source>
</evidence>
<dbReference type="Proteomes" id="UP000661077">
    <property type="component" value="Unassembled WGS sequence"/>
</dbReference>
<keyword evidence="1" id="KW-0472">Membrane</keyword>
<organism evidence="3 4">
    <name type="scientific">Steroidobacter gossypii</name>
    <dbReference type="NCBI Taxonomy" id="2805490"/>
    <lineage>
        <taxon>Bacteria</taxon>
        <taxon>Pseudomonadati</taxon>
        <taxon>Pseudomonadota</taxon>
        <taxon>Gammaproteobacteria</taxon>
        <taxon>Steroidobacterales</taxon>
        <taxon>Steroidobacteraceae</taxon>
        <taxon>Steroidobacter</taxon>
    </lineage>
</organism>
<evidence type="ECO:0000256" key="1">
    <source>
        <dbReference type="SAM" id="Phobius"/>
    </source>
</evidence>
<dbReference type="PANTHER" id="PTHR33490">
    <property type="entry name" value="BLR5614 PROTEIN-RELATED"/>
    <property type="match status" value="1"/>
</dbReference>